<name>A0A1F4V1P8_UNCKA</name>
<feature type="transmembrane region" description="Helical" evidence="1">
    <location>
        <begin position="12"/>
        <end position="33"/>
    </location>
</feature>
<evidence type="ECO:0008006" key="4">
    <source>
        <dbReference type="Google" id="ProtNLM"/>
    </source>
</evidence>
<gene>
    <name evidence="2" type="ORF">A2982_03030</name>
</gene>
<evidence type="ECO:0000313" key="3">
    <source>
        <dbReference type="Proteomes" id="UP000178771"/>
    </source>
</evidence>
<dbReference type="EMBL" id="MEVH01000030">
    <property type="protein sequence ID" value="OGC51135.1"/>
    <property type="molecule type" value="Genomic_DNA"/>
</dbReference>
<dbReference type="AlphaFoldDB" id="A0A1F4V1P8"/>
<proteinExistence type="predicted"/>
<protein>
    <recommendedName>
        <fullName evidence="4">Type 4 fimbrial biogenesis protein PilX N-terminal domain-containing protein</fullName>
    </recommendedName>
</protein>
<comment type="caution">
    <text evidence="2">The sequence shown here is derived from an EMBL/GenBank/DDBJ whole genome shotgun (WGS) entry which is preliminary data.</text>
</comment>
<sequence>MIKMNRKSEGYSALLTVLIVAAITLSIIMTLSMTTISEGQMSLSQKKTSDALNFVEACGEEALIRLNVDGDVPPEISVNSNTCSVSILSQNGTNWQFTVSGSAESYTKSIKIEAERTDKVYLISWTEE</sequence>
<keyword evidence="1" id="KW-0472">Membrane</keyword>
<keyword evidence="1" id="KW-1133">Transmembrane helix</keyword>
<dbReference type="Proteomes" id="UP000178771">
    <property type="component" value="Unassembled WGS sequence"/>
</dbReference>
<evidence type="ECO:0000256" key="1">
    <source>
        <dbReference type="SAM" id="Phobius"/>
    </source>
</evidence>
<evidence type="ECO:0000313" key="2">
    <source>
        <dbReference type="EMBL" id="OGC51135.1"/>
    </source>
</evidence>
<keyword evidence="1" id="KW-0812">Transmembrane</keyword>
<reference evidence="2 3" key="1">
    <citation type="journal article" date="2016" name="Nat. Commun.">
        <title>Thousands of microbial genomes shed light on interconnected biogeochemical processes in an aquifer system.</title>
        <authorList>
            <person name="Anantharaman K."/>
            <person name="Brown C.T."/>
            <person name="Hug L.A."/>
            <person name="Sharon I."/>
            <person name="Castelle C.J."/>
            <person name="Probst A.J."/>
            <person name="Thomas B.C."/>
            <person name="Singh A."/>
            <person name="Wilkins M.J."/>
            <person name="Karaoz U."/>
            <person name="Brodie E.L."/>
            <person name="Williams K.H."/>
            <person name="Hubbard S.S."/>
            <person name="Banfield J.F."/>
        </authorList>
    </citation>
    <scope>NUCLEOTIDE SEQUENCE [LARGE SCALE GENOMIC DNA]</scope>
</reference>
<accession>A0A1F4V1P8</accession>
<organism evidence="2 3">
    <name type="scientific">candidate division WWE3 bacterium RIFCSPLOWO2_01_FULL_39_13</name>
    <dbReference type="NCBI Taxonomy" id="1802624"/>
    <lineage>
        <taxon>Bacteria</taxon>
        <taxon>Katanobacteria</taxon>
    </lineage>
</organism>
<dbReference type="STRING" id="1802624.A2982_03030"/>